<evidence type="ECO:0000256" key="1">
    <source>
        <dbReference type="SAM" id="MobiDB-lite"/>
    </source>
</evidence>
<dbReference type="InterPro" id="IPR052711">
    <property type="entry name" value="Zinc_ADH-like"/>
</dbReference>
<organism evidence="3 4">
    <name type="scientific">Alternaria tenuissima</name>
    <dbReference type="NCBI Taxonomy" id="119927"/>
    <lineage>
        <taxon>Eukaryota</taxon>
        <taxon>Fungi</taxon>
        <taxon>Dikarya</taxon>
        <taxon>Ascomycota</taxon>
        <taxon>Pezizomycotina</taxon>
        <taxon>Dothideomycetes</taxon>
        <taxon>Pleosporomycetidae</taxon>
        <taxon>Pleosporales</taxon>
        <taxon>Pleosporineae</taxon>
        <taxon>Pleosporaceae</taxon>
        <taxon>Alternaria</taxon>
        <taxon>Alternaria sect. Alternaria</taxon>
        <taxon>Alternaria alternata complex</taxon>
    </lineage>
</organism>
<dbReference type="Gene3D" id="3.40.50.720">
    <property type="entry name" value="NAD(P)-binding Rossmann-like Domain"/>
    <property type="match status" value="1"/>
</dbReference>
<comment type="caution">
    <text evidence="3">The sequence shown here is derived from an EMBL/GenBank/DDBJ whole genome shotgun (WGS) entry which is preliminary data.</text>
</comment>
<dbReference type="Gene3D" id="3.90.180.10">
    <property type="entry name" value="Medium-chain alcohol dehydrogenases, catalytic domain"/>
    <property type="match status" value="1"/>
</dbReference>
<reference evidence="4" key="1">
    <citation type="journal article" date="2019" name="bioRxiv">
        <title>Genomics, evolutionary history and diagnostics of the Alternaria alternata species group including apple and Asian pear pathotypes.</title>
        <authorList>
            <person name="Armitage A.D."/>
            <person name="Cockerton H.M."/>
            <person name="Sreenivasaprasad S."/>
            <person name="Woodhall J.W."/>
            <person name="Lane C.R."/>
            <person name="Harrison R.J."/>
            <person name="Clarkson J.P."/>
        </authorList>
    </citation>
    <scope>NUCLEOTIDE SEQUENCE [LARGE SCALE GENOMIC DNA]</scope>
    <source>
        <strain evidence="4">FERA 635</strain>
    </source>
</reference>
<evidence type="ECO:0000313" key="3">
    <source>
        <dbReference type="EMBL" id="RYO09727.1"/>
    </source>
</evidence>
<proteinExistence type="predicted"/>
<dbReference type="InterPro" id="IPR013154">
    <property type="entry name" value="ADH-like_N"/>
</dbReference>
<evidence type="ECO:0000259" key="2">
    <source>
        <dbReference type="SMART" id="SM00829"/>
    </source>
</evidence>
<name>A0ABY0GTZ5_9PLEO</name>
<accession>A0ABY0GTZ5</accession>
<dbReference type="InterPro" id="IPR011032">
    <property type="entry name" value="GroES-like_sf"/>
</dbReference>
<sequence length="386" mass="41330">MSPAIPTFNSSDPSTQPSKTISPDPLAAMSYPSTYTAYRRSAGKDSASRQNPLTLEKSQETLPQEKDLGPNDVVIKIHAVSLNYRDVAMLVKEYPVPITEQGIPCSDCAAEVVGLGSAVKDFHIGDVVAPICSQGDFHPTDDGVSVAIGANGPGTLRQYGIYQAKHLVHLPKNLSWEEGSMLPCAGVTAWNSLDSLKTVQEHASALLQGTGGVSMFSLLLCLAGNITPIITSSSNDKIKAIQEKISDKVRGLNYKTDDQAAKIKEITNGRGVDFVVNNTGVGSLIDEIGYLCPRGGTISLVGFLAGWEADWKPSDLIALMGKGAKLKGISVGSKKDFEDMNAFIEEKNVKFDVMLDRTFGFEDAKKAFDLQLSGNFSGKIVIKVAE</sequence>
<dbReference type="Proteomes" id="UP000293195">
    <property type="component" value="Unassembled WGS sequence"/>
</dbReference>
<keyword evidence="4" id="KW-1185">Reference proteome</keyword>
<feature type="region of interest" description="Disordered" evidence="1">
    <location>
        <begin position="1"/>
        <end position="28"/>
    </location>
</feature>
<feature type="compositionally biased region" description="Polar residues" evidence="1">
    <location>
        <begin position="7"/>
        <end position="21"/>
    </location>
</feature>
<dbReference type="SUPFAM" id="SSF51735">
    <property type="entry name" value="NAD(P)-binding Rossmann-fold domains"/>
    <property type="match status" value="1"/>
</dbReference>
<dbReference type="InterPro" id="IPR020843">
    <property type="entry name" value="ER"/>
</dbReference>
<dbReference type="Pfam" id="PF08240">
    <property type="entry name" value="ADH_N"/>
    <property type="match status" value="1"/>
</dbReference>
<protein>
    <recommendedName>
        <fullName evidence="2">Enoyl reductase (ER) domain-containing protein</fullName>
    </recommendedName>
</protein>
<dbReference type="InterPro" id="IPR036291">
    <property type="entry name" value="NAD(P)-bd_dom_sf"/>
</dbReference>
<evidence type="ECO:0000313" key="4">
    <source>
        <dbReference type="Proteomes" id="UP000293195"/>
    </source>
</evidence>
<dbReference type="SMART" id="SM00829">
    <property type="entry name" value="PKS_ER"/>
    <property type="match status" value="1"/>
</dbReference>
<feature type="domain" description="Enoyl reductase (ER)" evidence="2">
    <location>
        <begin position="48"/>
        <end position="382"/>
    </location>
</feature>
<dbReference type="EMBL" id="PDXF01000002">
    <property type="protein sequence ID" value="RYO09727.1"/>
    <property type="molecule type" value="Genomic_DNA"/>
</dbReference>
<dbReference type="CDD" id="cd08276">
    <property type="entry name" value="MDR7"/>
    <property type="match status" value="1"/>
</dbReference>
<dbReference type="SUPFAM" id="SSF50129">
    <property type="entry name" value="GroES-like"/>
    <property type="match status" value="1"/>
</dbReference>
<dbReference type="PANTHER" id="PTHR45033:SF1">
    <property type="entry name" value="OXIDOREDUCTASE (EUROFUNG)"/>
    <property type="match status" value="1"/>
</dbReference>
<dbReference type="PANTHER" id="PTHR45033">
    <property type="match status" value="1"/>
</dbReference>
<dbReference type="Pfam" id="PF00107">
    <property type="entry name" value="ADH_zinc_N"/>
    <property type="match status" value="1"/>
</dbReference>
<dbReference type="InterPro" id="IPR013149">
    <property type="entry name" value="ADH-like_C"/>
</dbReference>
<gene>
    <name evidence="3" type="ORF">AA0119_g789</name>
</gene>